<feature type="domain" description="EAL" evidence="2">
    <location>
        <begin position="318"/>
        <end position="571"/>
    </location>
</feature>
<dbReference type="Pfam" id="PF00990">
    <property type="entry name" value="GGDEF"/>
    <property type="match status" value="1"/>
</dbReference>
<dbReference type="InterPro" id="IPR035919">
    <property type="entry name" value="EAL_sf"/>
</dbReference>
<dbReference type="PANTHER" id="PTHR44757">
    <property type="entry name" value="DIGUANYLATE CYCLASE DGCP"/>
    <property type="match status" value="1"/>
</dbReference>
<dbReference type="PANTHER" id="PTHR44757:SF2">
    <property type="entry name" value="BIOFILM ARCHITECTURE MAINTENANCE PROTEIN MBAA"/>
    <property type="match status" value="1"/>
</dbReference>
<dbReference type="CDD" id="cd01949">
    <property type="entry name" value="GGDEF"/>
    <property type="match status" value="1"/>
</dbReference>
<reference evidence="4" key="1">
    <citation type="submission" date="2022-05" db="EMBL/GenBank/DDBJ databases">
        <authorList>
            <person name="Jo J.-H."/>
            <person name="Im W.-T."/>
        </authorList>
    </citation>
    <scope>NUCLEOTIDE SEQUENCE</scope>
    <source>
        <strain evidence="4">RB56-2</strain>
    </source>
</reference>
<keyword evidence="5" id="KW-1185">Reference proteome</keyword>
<dbReference type="InterPro" id="IPR052155">
    <property type="entry name" value="Biofilm_reg_signaling"/>
</dbReference>
<dbReference type="SMART" id="SM00267">
    <property type="entry name" value="GGDEF"/>
    <property type="match status" value="1"/>
</dbReference>
<dbReference type="PROSITE" id="PS50887">
    <property type="entry name" value="GGDEF"/>
    <property type="match status" value="1"/>
</dbReference>
<feature type="transmembrane region" description="Helical" evidence="1">
    <location>
        <begin position="30"/>
        <end position="51"/>
    </location>
</feature>
<dbReference type="InterPro" id="IPR029787">
    <property type="entry name" value="Nucleotide_cyclase"/>
</dbReference>
<gene>
    <name evidence="4" type="ORF">LZ518_02485</name>
</gene>
<dbReference type="NCBIfam" id="TIGR00254">
    <property type="entry name" value="GGDEF"/>
    <property type="match status" value="1"/>
</dbReference>
<dbReference type="SUPFAM" id="SSF55073">
    <property type="entry name" value="Nucleotide cyclase"/>
    <property type="match status" value="1"/>
</dbReference>
<dbReference type="InterPro" id="IPR001633">
    <property type="entry name" value="EAL_dom"/>
</dbReference>
<sequence length="578" mass="62720">MKIPAARTREARGRQISTVTDGTAQKISNALLSGAAGIASFLFSLMAFLYITRFNEQVLASIGAGVFCLLISYIASERPNSESARALNALGDRLLAVEQGDLTSPTPKSVRECMPKLATAVDSLFAEVRASIENAHALGMYDPVTSLPNRLHFRAEADKMLAARLDETKAAMLFVDLDRFKNVNDSLGHARGDQLLIMVANRLRVVVTAELAEGSGQRPLLARLAGDEFTIFFPEIEEAADAERVARRIALAISEPFELHGHSVDIGASVGVAISPDHGTGIESLMRAADIAMYRAKNNGGGRYCLFSEELAAEHQLKIDTEAALSEAVQRGEFLLALQPQLSFVTGEVSGAEALLRWNHPREGMRSPATFIPIAEQTGIIADIGDWVIAEVASMLAEWHAQGIKRRLAFNVSPRQLDRADFFQRLRATFSDSGVPLSLVELEFTESAAMECSETVLAEIAALRRDGASIAIDDFGTGYSNIARLRTMPLDRVKLDPSLIVDIENSEKARVVVQAVIQLVKGVGGEVVAEAVENVAQADILRAMGCETVQGFVFAQPMFEEEYLSWTRNADRGSRSVA</sequence>
<dbReference type="Pfam" id="PF00563">
    <property type="entry name" value="EAL"/>
    <property type="match status" value="1"/>
</dbReference>
<dbReference type="PROSITE" id="PS50883">
    <property type="entry name" value="EAL"/>
    <property type="match status" value="1"/>
</dbReference>
<dbReference type="InterPro" id="IPR043128">
    <property type="entry name" value="Rev_trsase/Diguanyl_cyclase"/>
</dbReference>
<dbReference type="SUPFAM" id="SSF141868">
    <property type="entry name" value="EAL domain-like"/>
    <property type="match status" value="1"/>
</dbReference>
<dbReference type="Gene3D" id="3.20.20.450">
    <property type="entry name" value="EAL domain"/>
    <property type="match status" value="1"/>
</dbReference>
<dbReference type="RefSeq" id="WP_249914463.1">
    <property type="nucleotide sequence ID" value="NZ_JAMGBB010000001.1"/>
</dbReference>
<evidence type="ECO:0000256" key="1">
    <source>
        <dbReference type="SAM" id="Phobius"/>
    </source>
</evidence>
<evidence type="ECO:0000259" key="3">
    <source>
        <dbReference type="PROSITE" id="PS50887"/>
    </source>
</evidence>
<evidence type="ECO:0000313" key="5">
    <source>
        <dbReference type="Proteomes" id="UP001165383"/>
    </source>
</evidence>
<dbReference type="Proteomes" id="UP001165383">
    <property type="component" value="Unassembled WGS sequence"/>
</dbReference>
<feature type="domain" description="GGDEF" evidence="3">
    <location>
        <begin position="168"/>
        <end position="309"/>
    </location>
</feature>
<name>A0ABT0S6I2_9SPHN</name>
<protein>
    <submittedName>
        <fullName evidence="4">EAL domain-containing protein</fullName>
    </submittedName>
</protein>
<dbReference type="SMART" id="SM00052">
    <property type="entry name" value="EAL"/>
    <property type="match status" value="1"/>
</dbReference>
<keyword evidence="1" id="KW-1133">Transmembrane helix</keyword>
<dbReference type="CDD" id="cd01948">
    <property type="entry name" value="EAL"/>
    <property type="match status" value="1"/>
</dbReference>
<dbReference type="Gene3D" id="3.30.70.270">
    <property type="match status" value="1"/>
</dbReference>
<dbReference type="EMBL" id="JAMGBB010000001">
    <property type="protein sequence ID" value="MCL6740004.1"/>
    <property type="molecule type" value="Genomic_DNA"/>
</dbReference>
<accession>A0ABT0S6I2</accession>
<comment type="caution">
    <text evidence="4">The sequence shown here is derived from an EMBL/GenBank/DDBJ whole genome shotgun (WGS) entry which is preliminary data.</text>
</comment>
<keyword evidence="1" id="KW-0812">Transmembrane</keyword>
<evidence type="ECO:0000313" key="4">
    <source>
        <dbReference type="EMBL" id="MCL6740004.1"/>
    </source>
</evidence>
<keyword evidence="1" id="KW-0472">Membrane</keyword>
<dbReference type="InterPro" id="IPR000160">
    <property type="entry name" value="GGDEF_dom"/>
</dbReference>
<organism evidence="4 5">
    <name type="scientific">Sphingomonas brevis</name>
    <dbReference type="NCBI Taxonomy" id="2908206"/>
    <lineage>
        <taxon>Bacteria</taxon>
        <taxon>Pseudomonadati</taxon>
        <taxon>Pseudomonadota</taxon>
        <taxon>Alphaproteobacteria</taxon>
        <taxon>Sphingomonadales</taxon>
        <taxon>Sphingomonadaceae</taxon>
        <taxon>Sphingomonas</taxon>
    </lineage>
</organism>
<proteinExistence type="predicted"/>
<evidence type="ECO:0000259" key="2">
    <source>
        <dbReference type="PROSITE" id="PS50883"/>
    </source>
</evidence>